<dbReference type="GO" id="GO:0016787">
    <property type="term" value="F:hydrolase activity"/>
    <property type="evidence" value="ECO:0007669"/>
    <property type="project" value="UniProtKB-KW"/>
</dbReference>
<dbReference type="Gene3D" id="3.40.50.2000">
    <property type="entry name" value="Glycogen Phosphorylase B"/>
    <property type="match status" value="1"/>
</dbReference>
<keyword evidence="3" id="KW-1185">Reference proteome</keyword>
<gene>
    <name evidence="2" type="primary">pseG</name>
    <name evidence="2" type="ORF">QWZ16_01680</name>
</gene>
<dbReference type="EMBL" id="JAUFQC010000001">
    <property type="protein sequence ID" value="MDN3608487.1"/>
    <property type="molecule type" value="Genomic_DNA"/>
</dbReference>
<dbReference type="Gene3D" id="3.40.630.30">
    <property type="match status" value="1"/>
</dbReference>
<dbReference type="InterPro" id="IPR020023">
    <property type="entry name" value="PseG"/>
</dbReference>
<dbReference type="PANTHER" id="PTHR43415">
    <property type="entry name" value="SPERMIDINE N(1)-ACETYLTRANSFERASE"/>
    <property type="match status" value="1"/>
</dbReference>
<dbReference type="Pfam" id="PF13302">
    <property type="entry name" value="Acetyltransf_3"/>
    <property type="match status" value="1"/>
</dbReference>
<dbReference type="SUPFAM" id="SSF55729">
    <property type="entry name" value="Acyl-CoA N-acyltransferases (Nat)"/>
    <property type="match status" value="1"/>
</dbReference>
<dbReference type="RefSeq" id="WP_170883228.1">
    <property type="nucleotide sequence ID" value="NZ_JABEYA020000016.1"/>
</dbReference>
<dbReference type="PANTHER" id="PTHR43415:SF3">
    <property type="entry name" value="GNAT-FAMILY ACETYLTRANSFERASE"/>
    <property type="match status" value="1"/>
</dbReference>
<dbReference type="Pfam" id="PF04101">
    <property type="entry name" value="Glyco_tran_28_C"/>
    <property type="match status" value="1"/>
</dbReference>
<dbReference type="InterPro" id="IPR000182">
    <property type="entry name" value="GNAT_dom"/>
</dbReference>
<evidence type="ECO:0000313" key="2">
    <source>
        <dbReference type="EMBL" id="MDN3608487.1"/>
    </source>
</evidence>
<protein>
    <submittedName>
        <fullName evidence="2">UDP-2,4-diacetamido-2,4, 6-trideoxy-beta-L-altropyranose hydrolase</fullName>
        <ecNumber evidence="2">3.6.1.57</ecNumber>
    </submittedName>
</protein>
<dbReference type="NCBIfam" id="TIGR03590">
    <property type="entry name" value="PseG"/>
    <property type="match status" value="1"/>
</dbReference>
<name>A0ABT8BNZ5_9VIBR</name>
<accession>A0ABT8BNZ5</accession>
<dbReference type="PROSITE" id="PS51186">
    <property type="entry name" value="GNAT"/>
    <property type="match status" value="1"/>
</dbReference>
<evidence type="ECO:0000313" key="3">
    <source>
        <dbReference type="Proteomes" id="UP001238540"/>
    </source>
</evidence>
<organism evidence="2 3">
    <name type="scientific">Vibrio ostreicida</name>
    <dbReference type="NCBI Taxonomy" id="526588"/>
    <lineage>
        <taxon>Bacteria</taxon>
        <taxon>Pseudomonadati</taxon>
        <taxon>Pseudomonadota</taxon>
        <taxon>Gammaproteobacteria</taxon>
        <taxon>Vibrionales</taxon>
        <taxon>Vibrionaceae</taxon>
        <taxon>Vibrio</taxon>
    </lineage>
</organism>
<dbReference type="Gene3D" id="3.40.50.11190">
    <property type="match status" value="1"/>
</dbReference>
<evidence type="ECO:0000259" key="1">
    <source>
        <dbReference type="PROSITE" id="PS51186"/>
    </source>
</evidence>
<reference evidence="3" key="1">
    <citation type="journal article" date="2019" name="Int. J. Syst. Evol. Microbiol.">
        <title>The Global Catalogue of Microorganisms (GCM) 10K type strain sequencing project: providing services to taxonomists for standard genome sequencing and annotation.</title>
        <authorList>
            <consortium name="The Broad Institute Genomics Platform"/>
            <consortium name="The Broad Institute Genome Sequencing Center for Infectious Disease"/>
            <person name="Wu L."/>
            <person name="Ma J."/>
        </authorList>
    </citation>
    <scope>NUCLEOTIDE SEQUENCE [LARGE SCALE GENOMIC DNA]</scope>
    <source>
        <strain evidence="3">CECT 7398</strain>
    </source>
</reference>
<dbReference type="Proteomes" id="UP001238540">
    <property type="component" value="Unassembled WGS sequence"/>
</dbReference>
<sequence length="498" mass="56634">MKIVFRVDASRTIGSGHMMRCLVLGEALKDRGAIVEFACLEQQGDMIAYVEERGFCVLRLTVPTDVLTAKYENDYAAWLLRPASEDAWDFVNVVVSADIVITDHYGIDAEWQRYVAQKLNCFMVAIDDLVRYHFADMVIDQTLGRKVSEYARGPLVLTGSDYAILGRQFLRQRPLARDRVFPIDSPSILVSMGGIDNPNATLRVLKALHGRVNARFTVLLSQRAPHYNEVKKWCAQHGNVYHKDFERDMASLMLRHDVAIGAPGTTCWERACLGLPSILIPLADNQKTICWQLVEYSAAVKVSLNEIESKLLGTYEYLLEEWKAFSETSFKLCDGRGTDRLILEMKQLVEIGLTDFKLRFATDSDIKTVYQWQCHPKTRQYAVSPEIPSWQTHNAWMMKKLESTTDYFYIILDSHSDQKLGVVRLDHLEFETYLVSIFLAPECYGKGVATSALSLIDKLHPDLTLKATVLKANVASQNLFKKAHYVKIDTETFVRKPI</sequence>
<feature type="domain" description="N-acetyltransferase" evidence="1">
    <location>
        <begin position="356"/>
        <end position="498"/>
    </location>
</feature>
<comment type="caution">
    <text evidence="2">The sequence shown here is derived from an EMBL/GenBank/DDBJ whole genome shotgun (WGS) entry which is preliminary data.</text>
</comment>
<proteinExistence type="predicted"/>
<dbReference type="InterPro" id="IPR016181">
    <property type="entry name" value="Acyl_CoA_acyltransferase"/>
</dbReference>
<keyword evidence="2" id="KW-0378">Hydrolase</keyword>
<dbReference type="InterPro" id="IPR007235">
    <property type="entry name" value="Glyco_trans_28_C"/>
</dbReference>
<dbReference type="EC" id="3.6.1.57" evidence="2"/>
<dbReference type="SUPFAM" id="SSF53756">
    <property type="entry name" value="UDP-Glycosyltransferase/glycogen phosphorylase"/>
    <property type="match status" value="1"/>
</dbReference>